<dbReference type="FunFam" id="3.20.20.10:FF:000003">
    <property type="entry name" value="Diaminopimelate decarboxylase"/>
    <property type="match status" value="1"/>
</dbReference>
<dbReference type="Pfam" id="PF00278">
    <property type="entry name" value="Orn_DAP_Arg_deC"/>
    <property type="match status" value="1"/>
</dbReference>
<evidence type="ECO:0000256" key="6">
    <source>
        <dbReference type="NCBIfam" id="TIGR01048"/>
    </source>
</evidence>
<feature type="binding site" evidence="5">
    <location>
        <position position="351"/>
    </location>
    <ligand>
        <name>pyridoxal 5'-phosphate</name>
        <dbReference type="ChEBI" id="CHEBI:597326"/>
    </ligand>
</feature>
<evidence type="ECO:0000256" key="4">
    <source>
        <dbReference type="ARBA" id="ARBA00023239"/>
    </source>
</evidence>
<dbReference type="STRING" id="692418.SAMN04488029_1521"/>
<protein>
    <recommendedName>
        <fullName evidence="5 6">Diaminopimelate decarboxylase</fullName>
        <shortName evidence="5">DAP decarboxylase</shortName>
        <shortName evidence="5">DAPDC</shortName>
        <ecNumber evidence="5 6">4.1.1.20</ecNumber>
    </recommendedName>
</protein>
<dbReference type="PROSITE" id="PS00878">
    <property type="entry name" value="ODR_DC_2_1"/>
    <property type="match status" value="1"/>
</dbReference>
<keyword evidence="4 5" id="KW-0456">Lyase</keyword>
<sequence>MSVRTPFYYYDLTLLENTLEEMQAAINNPNFKVHYAIKANAEDRILHTIKKHGLGADCVSGNEIKKALEIGFEPQDIVLAGIGKSDEELELAISQGIHSINCESIEELEVINEIAERHEAIASIAFRINPNVDAQTHHKITTGLNENKFGIPITELDAAVDEILKHKNLALKGIHFHIGSQILNLNPFANLCQQANNVTTSLKARGIVLEHINVGGGLGINYTNPDSQLIPNFVEYFRVFEKFLNLEEGQTVHFELGRSIVGQCGSLVSKVLYVKKGASSNFAIIDAGMTDLIRPALYNAFHKVENISKDGELEPYHVVGPICESSDTFGKTELPKTSRGDFLIIKSAGAYGQVLSSNYNLRDRAAAIYSDDISLENYISSRETVSELLAV</sequence>
<keyword evidence="2 5" id="KW-0210">Decarboxylase</keyword>
<feature type="binding site" evidence="5">
    <location>
        <position position="217"/>
    </location>
    <ligand>
        <name>pyridoxal 5'-phosphate</name>
        <dbReference type="ChEBI" id="CHEBI:597326"/>
    </ligand>
</feature>
<dbReference type="Gene3D" id="3.20.20.10">
    <property type="entry name" value="Alanine racemase"/>
    <property type="match status" value="1"/>
</dbReference>
<feature type="binding site" evidence="5">
    <location>
        <position position="298"/>
    </location>
    <ligand>
        <name>substrate</name>
    </ligand>
</feature>
<dbReference type="Pfam" id="PF02784">
    <property type="entry name" value="Orn_Arg_deC_N"/>
    <property type="match status" value="1"/>
</dbReference>
<feature type="binding site" evidence="5">
    <location>
        <begin position="255"/>
        <end position="258"/>
    </location>
    <ligand>
        <name>pyridoxal 5'-phosphate</name>
        <dbReference type="ChEBI" id="CHEBI:597326"/>
    </ligand>
</feature>
<proteinExistence type="inferred from homology"/>
<dbReference type="InterPro" id="IPR009006">
    <property type="entry name" value="Ala_racemase/Decarboxylase_C"/>
</dbReference>
<dbReference type="NCBIfam" id="TIGR01048">
    <property type="entry name" value="lysA"/>
    <property type="match status" value="1"/>
</dbReference>
<keyword evidence="5 8" id="KW-0457">Lysine biosynthesis</keyword>
<dbReference type="InterPro" id="IPR022643">
    <property type="entry name" value="De-COase2_C"/>
</dbReference>
<evidence type="ECO:0000313" key="12">
    <source>
        <dbReference type="Proteomes" id="UP000192472"/>
    </source>
</evidence>
<evidence type="ECO:0000256" key="1">
    <source>
        <dbReference type="ARBA" id="ARBA00001933"/>
    </source>
</evidence>
<dbReference type="PRINTS" id="PR01181">
    <property type="entry name" value="DAPDCRBXLASE"/>
</dbReference>
<comment type="pathway">
    <text evidence="5 8">Amino-acid biosynthesis; L-lysine biosynthesis via DAP pathway; L-lysine from DL-2,6-diaminopimelate: step 1/1.</text>
</comment>
<evidence type="ECO:0000259" key="9">
    <source>
        <dbReference type="Pfam" id="PF00278"/>
    </source>
</evidence>
<dbReference type="HAMAP" id="MF_02120">
    <property type="entry name" value="LysA"/>
    <property type="match status" value="1"/>
</dbReference>
<organism evidence="11 12">
    <name type="scientific">Reichenbachiella faecimaris</name>
    <dbReference type="NCBI Taxonomy" id="692418"/>
    <lineage>
        <taxon>Bacteria</taxon>
        <taxon>Pseudomonadati</taxon>
        <taxon>Bacteroidota</taxon>
        <taxon>Cytophagia</taxon>
        <taxon>Cytophagales</taxon>
        <taxon>Reichenbachiellaceae</taxon>
        <taxon>Reichenbachiella</taxon>
    </lineage>
</organism>
<dbReference type="SUPFAM" id="SSF51419">
    <property type="entry name" value="PLP-binding barrel"/>
    <property type="match status" value="1"/>
</dbReference>
<feature type="active site" description="Proton donor" evidence="7">
    <location>
        <position position="323"/>
    </location>
</feature>
<feature type="binding site" evidence="5">
    <location>
        <position position="324"/>
    </location>
    <ligand>
        <name>substrate</name>
    </ligand>
</feature>
<evidence type="ECO:0000256" key="8">
    <source>
        <dbReference type="RuleBase" id="RU003738"/>
    </source>
</evidence>
<dbReference type="GO" id="GO:0030170">
    <property type="term" value="F:pyridoxal phosphate binding"/>
    <property type="evidence" value="ECO:0007669"/>
    <property type="project" value="UniProtKB-UniRule"/>
</dbReference>
<dbReference type="InterPro" id="IPR022653">
    <property type="entry name" value="De-COase2_pyr-phos_BS"/>
</dbReference>
<dbReference type="CDD" id="cd06828">
    <property type="entry name" value="PLPDE_III_DapDC"/>
    <property type="match status" value="1"/>
</dbReference>
<dbReference type="AlphaFoldDB" id="A0A1W2GA31"/>
<dbReference type="PANTHER" id="PTHR43727">
    <property type="entry name" value="DIAMINOPIMELATE DECARBOXYLASE"/>
    <property type="match status" value="1"/>
</dbReference>
<dbReference type="OrthoDB" id="9802241at2"/>
<feature type="binding site" evidence="5">
    <location>
        <position position="258"/>
    </location>
    <ligand>
        <name>substrate</name>
    </ligand>
</feature>
<evidence type="ECO:0000256" key="2">
    <source>
        <dbReference type="ARBA" id="ARBA00022793"/>
    </source>
</evidence>
<dbReference type="UniPathway" id="UPA00034">
    <property type="reaction ID" value="UER00027"/>
</dbReference>
<keyword evidence="3 5" id="KW-0663">Pyridoxal phosphate</keyword>
<comment type="catalytic activity">
    <reaction evidence="5 8">
        <text>meso-2,6-diaminopimelate + H(+) = L-lysine + CO2</text>
        <dbReference type="Rhea" id="RHEA:15101"/>
        <dbReference type="ChEBI" id="CHEBI:15378"/>
        <dbReference type="ChEBI" id="CHEBI:16526"/>
        <dbReference type="ChEBI" id="CHEBI:32551"/>
        <dbReference type="ChEBI" id="CHEBI:57791"/>
        <dbReference type="EC" id="4.1.1.20"/>
    </reaction>
</comment>
<dbReference type="EC" id="4.1.1.20" evidence="5 6"/>
<accession>A0A1W2GA31</accession>
<reference evidence="11 12" key="1">
    <citation type="submission" date="2017-04" db="EMBL/GenBank/DDBJ databases">
        <authorList>
            <person name="Afonso C.L."/>
            <person name="Miller P.J."/>
            <person name="Scott M.A."/>
            <person name="Spackman E."/>
            <person name="Goraichik I."/>
            <person name="Dimitrov K.M."/>
            <person name="Suarez D.L."/>
            <person name="Swayne D.E."/>
        </authorList>
    </citation>
    <scope>NUCLEOTIDE SEQUENCE [LARGE SCALE GENOMIC DNA]</scope>
    <source>
        <strain evidence="11 12">DSM 26133</strain>
    </source>
</reference>
<comment type="function">
    <text evidence="5">Specifically catalyzes the decarboxylation of meso-diaminopimelate (meso-DAP) to L-lysine.</text>
</comment>
<dbReference type="PANTHER" id="PTHR43727:SF2">
    <property type="entry name" value="GROUP IV DECARBOXYLASE"/>
    <property type="match status" value="1"/>
</dbReference>
<feature type="binding site" evidence="5">
    <location>
        <position position="351"/>
    </location>
    <ligand>
        <name>substrate</name>
    </ligand>
</feature>
<name>A0A1W2GA31_REIFA</name>
<evidence type="ECO:0000256" key="7">
    <source>
        <dbReference type="PIRSR" id="PIRSR600183-50"/>
    </source>
</evidence>
<feature type="binding site" evidence="5">
    <location>
        <position position="294"/>
    </location>
    <ligand>
        <name>substrate</name>
    </ligand>
</feature>
<comment type="cofactor">
    <cofactor evidence="1 5 7 8">
        <name>pyridoxal 5'-phosphate</name>
        <dbReference type="ChEBI" id="CHEBI:597326"/>
    </cofactor>
</comment>
<dbReference type="SUPFAM" id="SSF50621">
    <property type="entry name" value="Alanine racemase C-terminal domain-like"/>
    <property type="match status" value="1"/>
</dbReference>
<dbReference type="InterPro" id="IPR002986">
    <property type="entry name" value="DAP_deCOOHase_LysA"/>
</dbReference>
<dbReference type="Gene3D" id="2.40.37.10">
    <property type="entry name" value="Lyase, Ornithine Decarboxylase, Chain A, domain 1"/>
    <property type="match status" value="1"/>
</dbReference>
<dbReference type="InterPro" id="IPR029066">
    <property type="entry name" value="PLP-binding_barrel"/>
</dbReference>
<feature type="modified residue" description="N6-(pyridoxal phosphate)lysine" evidence="5 7">
    <location>
        <position position="38"/>
    </location>
</feature>
<keyword evidence="5" id="KW-0028">Amino-acid biosynthesis</keyword>
<dbReference type="EMBL" id="FWYF01000001">
    <property type="protein sequence ID" value="SMD33156.1"/>
    <property type="molecule type" value="Genomic_DNA"/>
</dbReference>
<comment type="subunit">
    <text evidence="5">Homodimer.</text>
</comment>
<dbReference type="RefSeq" id="WP_084371830.1">
    <property type="nucleotide sequence ID" value="NZ_FWYF01000001.1"/>
</dbReference>
<dbReference type="InterPro" id="IPR000183">
    <property type="entry name" value="Orn/DAP/Arg_de-COase"/>
</dbReference>
<dbReference type="GO" id="GO:0009089">
    <property type="term" value="P:lysine biosynthetic process via diaminopimelate"/>
    <property type="evidence" value="ECO:0007669"/>
    <property type="project" value="UniProtKB-UniRule"/>
</dbReference>
<feature type="domain" description="Orn/DAP/Arg decarboxylase 2 N-terminal" evidence="10">
    <location>
        <begin position="17"/>
        <end position="261"/>
    </location>
</feature>
<keyword evidence="12" id="KW-1185">Reference proteome</keyword>
<dbReference type="GO" id="GO:0008836">
    <property type="term" value="F:diaminopimelate decarboxylase activity"/>
    <property type="evidence" value="ECO:0007669"/>
    <property type="project" value="UniProtKB-UniRule"/>
</dbReference>
<feature type="domain" description="Orn/DAP/Arg decarboxylase 2 C-terminal" evidence="9">
    <location>
        <begin position="7"/>
        <end position="349"/>
    </location>
</feature>
<evidence type="ECO:0000259" key="10">
    <source>
        <dbReference type="Pfam" id="PF02784"/>
    </source>
</evidence>
<evidence type="ECO:0000256" key="5">
    <source>
        <dbReference type="HAMAP-Rule" id="MF_02120"/>
    </source>
</evidence>
<comment type="similarity">
    <text evidence="5">Belongs to the Orn/Lys/Arg decarboxylase class-II family. LysA subfamily.</text>
</comment>
<dbReference type="PRINTS" id="PR01179">
    <property type="entry name" value="ODADCRBXLASE"/>
</dbReference>
<dbReference type="Proteomes" id="UP000192472">
    <property type="component" value="Unassembled WGS sequence"/>
</dbReference>
<evidence type="ECO:0000313" key="11">
    <source>
        <dbReference type="EMBL" id="SMD33156.1"/>
    </source>
</evidence>
<gene>
    <name evidence="5" type="primary">lysA</name>
    <name evidence="11" type="ORF">SAMN04488029_1521</name>
</gene>
<evidence type="ECO:0000256" key="3">
    <source>
        <dbReference type="ARBA" id="ARBA00022898"/>
    </source>
</evidence>
<dbReference type="InterPro" id="IPR022644">
    <property type="entry name" value="De-COase2_N"/>
</dbReference>